<organism evidence="2 3">
    <name type="scientific">Rhizophagus irregularis</name>
    <dbReference type="NCBI Taxonomy" id="588596"/>
    <lineage>
        <taxon>Eukaryota</taxon>
        <taxon>Fungi</taxon>
        <taxon>Fungi incertae sedis</taxon>
        <taxon>Mucoromycota</taxon>
        <taxon>Glomeromycotina</taxon>
        <taxon>Glomeromycetes</taxon>
        <taxon>Glomerales</taxon>
        <taxon>Glomeraceae</taxon>
        <taxon>Rhizophagus</taxon>
    </lineage>
</organism>
<name>A0A2N0NW58_9GLOM</name>
<evidence type="ECO:0000256" key="1">
    <source>
        <dbReference type="SAM" id="MobiDB-lite"/>
    </source>
</evidence>
<dbReference type="VEuPathDB" id="FungiDB:RhiirFUN_003672"/>
<evidence type="ECO:0000313" key="2">
    <source>
        <dbReference type="EMBL" id="PKB98812.1"/>
    </source>
</evidence>
<dbReference type="Proteomes" id="UP000232722">
    <property type="component" value="Unassembled WGS sequence"/>
</dbReference>
<dbReference type="VEuPathDB" id="FungiDB:FUN_013346"/>
<comment type="caution">
    <text evidence="2">The sequence shown here is derived from an EMBL/GenBank/DDBJ whole genome shotgun (WGS) entry which is preliminary data.</text>
</comment>
<dbReference type="VEuPathDB" id="FungiDB:RhiirA1_506886"/>
<evidence type="ECO:0000313" key="3">
    <source>
        <dbReference type="Proteomes" id="UP000232722"/>
    </source>
</evidence>
<protein>
    <recommendedName>
        <fullName evidence="4">BAH domain-containing protein</fullName>
    </recommendedName>
</protein>
<proteinExistence type="predicted"/>
<gene>
    <name evidence="2" type="ORF">RhiirA5_506021</name>
</gene>
<dbReference type="EMBL" id="LLXJ01002459">
    <property type="protein sequence ID" value="PKB98812.1"/>
    <property type="molecule type" value="Genomic_DNA"/>
</dbReference>
<evidence type="ECO:0008006" key="4">
    <source>
        <dbReference type="Google" id="ProtNLM"/>
    </source>
</evidence>
<feature type="compositionally biased region" description="Acidic residues" evidence="1">
    <location>
        <begin position="64"/>
        <end position="85"/>
    </location>
</feature>
<reference evidence="2 3" key="2">
    <citation type="submission" date="2017-09" db="EMBL/GenBank/DDBJ databases">
        <title>Extensive intraspecific genome diversity in a model arbuscular mycorrhizal fungus.</title>
        <authorList>
            <person name="Chen E.C."/>
            <person name="Morin E."/>
            <person name="Beaudet D."/>
            <person name="Noel J."/>
            <person name="Ndikumana S."/>
            <person name="Charron P."/>
            <person name="St-Onge C."/>
            <person name="Giorgi J."/>
            <person name="Grigoriev I.V."/>
            <person name="Roux C."/>
            <person name="Martin F.M."/>
            <person name="Corradi N."/>
        </authorList>
    </citation>
    <scope>NUCLEOTIDE SEQUENCE [LARGE SCALE GENOMIC DNA]</scope>
    <source>
        <strain evidence="2 3">A5</strain>
    </source>
</reference>
<sequence>MNAYFNIIFILLEKTTIESNEYDITNIYDEDEEMIPTINIENKEMSEDDIEPGSEYERMMTEFNESDEDEDEREGISEEDSDQISDEGVIIDQPLSSEQLPRSFGEFAPYFQNITESLFFCWMQKHHICKLYHFKLTNKNIIITYSNSSLATQAYDELADIIRHLQFRREDIVPNCRRFRKYRQRLPLIPIRSRKINISNKKTPSTSKSIGEAYYLSITDIIRHILNNPLLFSNMYFGPGQEVTKKKELWHGDIWKESARFGKTSITIAQHVYYSGDFVVYRESSVAKRLGRILAIVQQDDRLIIKIQHIIRFEELPGNLQSNNRKERSQDNEVWFLDREMEDAVMNVELHAIVGHAPITIHYDNSNNRHSIKIQEILYKHNGRWKLRDVKYSYQHPSEFAPLDEPETHLPIYKLFIDLYYDDFGIFRNVYHSLGGVYVQIGNMLFTERNRLKNHFVLGFVPFGGSFDEFIKPFITEMKVLERGKILNIQGNECVVIASLGDTTADLPQGNDMAGVKRHSAVNGRISSMKR</sequence>
<dbReference type="AlphaFoldDB" id="A0A2N0NW58"/>
<feature type="region of interest" description="Disordered" evidence="1">
    <location>
        <begin position="63"/>
        <end position="87"/>
    </location>
</feature>
<accession>A0A2N0NW58</accession>
<reference evidence="2 3" key="1">
    <citation type="submission" date="2016-04" db="EMBL/GenBank/DDBJ databases">
        <title>Genome analyses suggest a sexual origin of heterokaryosis in a supposedly ancient asexual fungus.</title>
        <authorList>
            <person name="Ropars J."/>
            <person name="Sedzielewska K."/>
            <person name="Noel J."/>
            <person name="Charron P."/>
            <person name="Farinelli L."/>
            <person name="Marton T."/>
            <person name="Kruger M."/>
            <person name="Pelin A."/>
            <person name="Brachmann A."/>
            <person name="Corradi N."/>
        </authorList>
    </citation>
    <scope>NUCLEOTIDE SEQUENCE [LARGE SCALE GENOMIC DNA]</scope>
    <source>
        <strain evidence="2 3">A5</strain>
    </source>
</reference>